<keyword evidence="8" id="KW-1185">Reference proteome</keyword>
<keyword evidence="5 6" id="KW-0472">Membrane</keyword>
<proteinExistence type="inferred from homology"/>
<feature type="transmembrane region" description="Helical" evidence="6">
    <location>
        <begin position="453"/>
        <end position="475"/>
    </location>
</feature>
<reference evidence="7 8" key="1">
    <citation type="journal article" date="2018" name="Proc. Natl. Acad. Sci. U.S.A.">
        <title>Draft genome sequence of Camellia sinensis var. sinensis provides insights into the evolution of the tea genome and tea quality.</title>
        <authorList>
            <person name="Wei C."/>
            <person name="Yang H."/>
            <person name="Wang S."/>
            <person name="Zhao J."/>
            <person name="Liu C."/>
            <person name="Gao L."/>
            <person name="Xia E."/>
            <person name="Lu Y."/>
            <person name="Tai Y."/>
            <person name="She G."/>
            <person name="Sun J."/>
            <person name="Cao H."/>
            <person name="Tong W."/>
            <person name="Gao Q."/>
            <person name="Li Y."/>
            <person name="Deng W."/>
            <person name="Jiang X."/>
            <person name="Wang W."/>
            <person name="Chen Q."/>
            <person name="Zhang S."/>
            <person name="Li H."/>
            <person name="Wu J."/>
            <person name="Wang P."/>
            <person name="Li P."/>
            <person name="Shi C."/>
            <person name="Zheng F."/>
            <person name="Jian J."/>
            <person name="Huang B."/>
            <person name="Shan D."/>
            <person name="Shi M."/>
            <person name="Fang C."/>
            <person name="Yue Y."/>
            <person name="Li F."/>
            <person name="Li D."/>
            <person name="Wei S."/>
            <person name="Han B."/>
            <person name="Jiang C."/>
            <person name="Yin Y."/>
            <person name="Xia T."/>
            <person name="Zhang Z."/>
            <person name="Bennetzen J.L."/>
            <person name="Zhao S."/>
            <person name="Wan X."/>
        </authorList>
    </citation>
    <scope>NUCLEOTIDE SEQUENCE [LARGE SCALE GENOMIC DNA]</scope>
    <source>
        <strain evidence="8">cv. Shuchazao</strain>
        <tissue evidence="7">Leaf</tissue>
    </source>
</reference>
<feature type="transmembrane region" description="Helical" evidence="6">
    <location>
        <begin position="84"/>
        <end position="108"/>
    </location>
</feature>
<evidence type="ECO:0000256" key="6">
    <source>
        <dbReference type="RuleBase" id="RU004914"/>
    </source>
</evidence>
<dbReference type="GO" id="GO:0042910">
    <property type="term" value="F:xenobiotic transmembrane transporter activity"/>
    <property type="evidence" value="ECO:0007669"/>
    <property type="project" value="InterPro"/>
</dbReference>
<protein>
    <recommendedName>
        <fullName evidence="6">Protein DETOXIFICATION</fullName>
    </recommendedName>
    <alternativeName>
        <fullName evidence="6">Multidrug and toxic compound extrusion protein</fullName>
    </alternativeName>
</protein>
<accession>A0A4S4DCB3</accession>
<evidence type="ECO:0000256" key="4">
    <source>
        <dbReference type="ARBA" id="ARBA00022989"/>
    </source>
</evidence>
<dbReference type="InterPro" id="IPR002528">
    <property type="entry name" value="MATE_fam"/>
</dbReference>
<feature type="transmembrane region" description="Helical" evidence="6">
    <location>
        <begin position="426"/>
        <end position="447"/>
    </location>
</feature>
<comment type="similarity">
    <text evidence="2 6">Belongs to the multi antimicrobial extrusion (MATE) (TC 2.A.66.1) family.</text>
</comment>
<dbReference type="PANTHER" id="PTHR11206">
    <property type="entry name" value="MULTIDRUG RESISTANCE PROTEIN"/>
    <property type="match status" value="1"/>
</dbReference>
<keyword evidence="3 6" id="KW-0812">Transmembrane</keyword>
<evidence type="ECO:0000313" key="7">
    <source>
        <dbReference type="EMBL" id="THG00249.1"/>
    </source>
</evidence>
<comment type="caution">
    <text evidence="6">Lacks conserved residue(s) required for the propagation of feature annotation.</text>
</comment>
<gene>
    <name evidence="7" type="ORF">TEA_000703</name>
</gene>
<evidence type="ECO:0000256" key="2">
    <source>
        <dbReference type="ARBA" id="ARBA00010199"/>
    </source>
</evidence>
<dbReference type="CDD" id="cd13132">
    <property type="entry name" value="MATE_eukaryotic"/>
    <property type="match status" value="1"/>
</dbReference>
<evidence type="ECO:0000256" key="3">
    <source>
        <dbReference type="ARBA" id="ARBA00022692"/>
    </source>
</evidence>
<comment type="subcellular location">
    <subcellularLocation>
        <location evidence="1">Membrane</location>
        <topology evidence="1">Multi-pass membrane protein</topology>
    </subcellularLocation>
</comment>
<evidence type="ECO:0000256" key="5">
    <source>
        <dbReference type="ARBA" id="ARBA00023136"/>
    </source>
</evidence>
<feature type="transmembrane region" description="Helical" evidence="6">
    <location>
        <begin position="198"/>
        <end position="221"/>
    </location>
</feature>
<dbReference type="GO" id="GO:1990961">
    <property type="term" value="P:xenobiotic detoxification by transmembrane export across the plasma membrane"/>
    <property type="evidence" value="ECO:0007669"/>
    <property type="project" value="InterPro"/>
</dbReference>
<evidence type="ECO:0000313" key="8">
    <source>
        <dbReference type="Proteomes" id="UP000306102"/>
    </source>
</evidence>
<dbReference type="GO" id="GO:0016020">
    <property type="term" value="C:membrane"/>
    <property type="evidence" value="ECO:0007669"/>
    <property type="project" value="UniProtKB-SubCell"/>
</dbReference>
<feature type="transmembrane region" description="Helical" evidence="6">
    <location>
        <begin position="52"/>
        <end position="72"/>
    </location>
</feature>
<evidence type="ECO:0000256" key="1">
    <source>
        <dbReference type="ARBA" id="ARBA00004141"/>
    </source>
</evidence>
<dbReference type="Pfam" id="PF01554">
    <property type="entry name" value="MatE"/>
    <property type="match status" value="2"/>
</dbReference>
<dbReference type="Proteomes" id="UP000306102">
    <property type="component" value="Unassembled WGS sequence"/>
</dbReference>
<keyword evidence="4 6" id="KW-1133">Transmembrane helix</keyword>
<dbReference type="STRING" id="542762.A0A4S4DCB3"/>
<feature type="transmembrane region" description="Helical" evidence="6">
    <location>
        <begin position="171"/>
        <end position="192"/>
    </location>
</feature>
<dbReference type="AlphaFoldDB" id="A0A4S4DCB3"/>
<dbReference type="GO" id="GO:0015297">
    <property type="term" value="F:antiporter activity"/>
    <property type="evidence" value="ECO:0007669"/>
    <property type="project" value="InterPro"/>
</dbReference>
<dbReference type="InterPro" id="IPR045069">
    <property type="entry name" value="MATE_euk"/>
</dbReference>
<dbReference type="NCBIfam" id="TIGR00797">
    <property type="entry name" value="matE"/>
    <property type="match status" value="1"/>
</dbReference>
<feature type="transmembrane region" description="Helical" evidence="6">
    <location>
        <begin position="228"/>
        <end position="249"/>
    </location>
</feature>
<organism evidence="7 8">
    <name type="scientific">Camellia sinensis var. sinensis</name>
    <name type="common">China tea</name>
    <dbReference type="NCBI Taxonomy" id="542762"/>
    <lineage>
        <taxon>Eukaryota</taxon>
        <taxon>Viridiplantae</taxon>
        <taxon>Streptophyta</taxon>
        <taxon>Embryophyta</taxon>
        <taxon>Tracheophyta</taxon>
        <taxon>Spermatophyta</taxon>
        <taxon>Magnoliopsida</taxon>
        <taxon>eudicotyledons</taxon>
        <taxon>Gunneridae</taxon>
        <taxon>Pentapetalae</taxon>
        <taxon>asterids</taxon>
        <taxon>Ericales</taxon>
        <taxon>Theaceae</taxon>
        <taxon>Camellia</taxon>
    </lineage>
</organism>
<name>A0A4S4DCB3_CAMSN</name>
<feature type="transmembrane region" description="Helical" evidence="6">
    <location>
        <begin position="128"/>
        <end position="150"/>
    </location>
</feature>
<comment type="caution">
    <text evidence="7">The sequence shown here is derived from an EMBL/GenBank/DDBJ whole genome shotgun (WGS) entry which is preliminary data.</text>
</comment>
<sequence>MKFLLFSLLNLKLGERERRVMEEALLVEEDKEKRRVVESRRWEVYVAEVKKVGWIVMPMVVVTVSQYLLQVVSMSMAGHLGEVSLSSAAIASSFTNVTGFSLLFGMAGALETLCGQAYGAEQYQKLGIYTYASIVSLILVCLPVSLLWIFMDKLLVSIGQDPLISHQAGKYAMWLIPALFPYAILQSLVRYLQTQSLILPMLLCSVVTLCFHVPLCWALVFKSNMGNTGAALAIGLSYWLNVILLGFYLKGSPVSEKTGLSFSKDVFRSIGQFFRFAVPSAVMVCLEWWSYEVLILLSGLLPNAKLETSVLSICLTTASLHYYIPYSFGTAASTRVSNEVGAGNPQAARLAVWAVMVLEAAEATIAATTLFCCRNILGHAYSDDKEVVDYVKDMTPLLCLSIFMDSFQAVLSGVARGSGWQHIGAYVNLGAFYLVAMPVALILGFVLHLGGKGIWMGLTTGPTMQFILLSIITSLTDWQKQRLSKAVEGDAKVGVACRDRNTAAEVDREVVHNAVVADRVVHDGDVAVEEEEEETSNRDDDDVAAAMGRINLVEEEAAVADHKDPVAVDVGVF</sequence>
<dbReference type="EMBL" id="SDRB02011763">
    <property type="protein sequence ID" value="THG00249.1"/>
    <property type="molecule type" value="Genomic_DNA"/>
</dbReference>